<dbReference type="EMBL" id="JBGBPQ010000017">
    <property type="protein sequence ID" value="KAL1508061.1"/>
    <property type="molecule type" value="Genomic_DNA"/>
</dbReference>
<evidence type="ECO:0000313" key="2">
    <source>
        <dbReference type="Proteomes" id="UP001515480"/>
    </source>
</evidence>
<protein>
    <recommendedName>
        <fullName evidence="3">Phytanoyl-CoA dioxygenase</fullName>
    </recommendedName>
</protein>
<dbReference type="InterPro" id="IPR008775">
    <property type="entry name" value="Phytyl_CoA_dOase-like"/>
</dbReference>
<dbReference type="AlphaFoldDB" id="A0AB34IVI1"/>
<sequence length="333" mass="35970">MSTRSRALRLLDDLAARLAPTTSPRPRSDNPFAGLFPWELRSRASLDVPRRAHGVDTQYAAELLDFAGVCAFSRAIDGALAAQCRHAADSLAGEVRAAVRAHSLDPDDPVQSFRFDGAYQRGPGRVDLRDHEAMGRPPFDHESLRGEAAWMPLVTRVLGEGARLLWRGVVVTEPNTPEQPFHSDGPLVSKQEWRKRGVAVGETAAAPPHSLIVFVPLVRCDSRGEVRPTSFLPGSHHQVTANALQAETVEAGCSSGAGMPAVIDAEPGDAIVFDMRTHHAGGANTSRERRSVLYFTYALPWYDAEMQRELLGSAGLVQRGAAPAPKLTPAPPT</sequence>
<dbReference type="Proteomes" id="UP001515480">
    <property type="component" value="Unassembled WGS sequence"/>
</dbReference>
<evidence type="ECO:0008006" key="3">
    <source>
        <dbReference type="Google" id="ProtNLM"/>
    </source>
</evidence>
<reference evidence="1 2" key="1">
    <citation type="journal article" date="2024" name="Science">
        <title>Giant polyketide synthase enzymes in the biosynthesis of giant marine polyether toxins.</title>
        <authorList>
            <person name="Fallon T.R."/>
            <person name="Shende V.V."/>
            <person name="Wierzbicki I.H."/>
            <person name="Pendleton A.L."/>
            <person name="Watervoot N.F."/>
            <person name="Auber R.P."/>
            <person name="Gonzalez D.J."/>
            <person name="Wisecaver J.H."/>
            <person name="Moore B.S."/>
        </authorList>
    </citation>
    <scope>NUCLEOTIDE SEQUENCE [LARGE SCALE GENOMIC DNA]</scope>
    <source>
        <strain evidence="1 2">12B1</strain>
    </source>
</reference>
<dbReference type="Pfam" id="PF05721">
    <property type="entry name" value="PhyH"/>
    <property type="match status" value="1"/>
</dbReference>
<accession>A0AB34IVI1</accession>
<comment type="caution">
    <text evidence="1">The sequence shown here is derived from an EMBL/GenBank/DDBJ whole genome shotgun (WGS) entry which is preliminary data.</text>
</comment>
<dbReference type="PANTHER" id="PTHR37563:SF2">
    <property type="entry name" value="PHYTANOYL-COA DIOXYGENASE FAMILY PROTEIN (AFU_ORTHOLOGUE AFUA_2G03330)"/>
    <property type="match status" value="1"/>
</dbReference>
<dbReference type="PANTHER" id="PTHR37563">
    <property type="entry name" value="PHYTANOYL-COA DIOXYGENASE FAMILY PROTEIN (AFU_ORTHOLOGUE AFUA_2G03330)"/>
    <property type="match status" value="1"/>
</dbReference>
<dbReference type="InterPro" id="IPR051961">
    <property type="entry name" value="Fungal_Metabolite_Diox"/>
</dbReference>
<evidence type="ECO:0000313" key="1">
    <source>
        <dbReference type="EMBL" id="KAL1508061.1"/>
    </source>
</evidence>
<organism evidence="1 2">
    <name type="scientific">Prymnesium parvum</name>
    <name type="common">Toxic golden alga</name>
    <dbReference type="NCBI Taxonomy" id="97485"/>
    <lineage>
        <taxon>Eukaryota</taxon>
        <taxon>Haptista</taxon>
        <taxon>Haptophyta</taxon>
        <taxon>Prymnesiophyceae</taxon>
        <taxon>Prymnesiales</taxon>
        <taxon>Prymnesiaceae</taxon>
        <taxon>Prymnesium</taxon>
    </lineage>
</organism>
<name>A0AB34IVI1_PRYPA</name>
<gene>
    <name evidence="1" type="ORF">AB1Y20_007657</name>
</gene>
<dbReference type="SUPFAM" id="SSF51197">
    <property type="entry name" value="Clavaminate synthase-like"/>
    <property type="match status" value="1"/>
</dbReference>
<proteinExistence type="predicted"/>
<keyword evidence="2" id="KW-1185">Reference proteome</keyword>
<dbReference type="Gene3D" id="2.60.120.620">
    <property type="entry name" value="q2cbj1_9rhob like domain"/>
    <property type="match status" value="1"/>
</dbReference>